<feature type="signal peptide" evidence="1">
    <location>
        <begin position="1"/>
        <end position="24"/>
    </location>
</feature>
<evidence type="ECO:0000313" key="2">
    <source>
        <dbReference type="EMBL" id="GBP26891.1"/>
    </source>
</evidence>
<dbReference type="AlphaFoldDB" id="A0A4C1UKB5"/>
<evidence type="ECO:0000313" key="3">
    <source>
        <dbReference type="Proteomes" id="UP000299102"/>
    </source>
</evidence>
<keyword evidence="3" id="KW-1185">Reference proteome</keyword>
<proteinExistence type="predicted"/>
<protein>
    <submittedName>
        <fullName evidence="2">Uncharacterized protein</fullName>
    </submittedName>
</protein>
<name>A0A4C1UKB5_EUMVA</name>
<dbReference type="EMBL" id="BGZK01000186">
    <property type="protein sequence ID" value="GBP26891.1"/>
    <property type="molecule type" value="Genomic_DNA"/>
</dbReference>
<comment type="caution">
    <text evidence="2">The sequence shown here is derived from an EMBL/GenBank/DDBJ whole genome shotgun (WGS) entry which is preliminary data.</text>
</comment>
<sequence>MEKRRGKKFWRLRIVCFCSELLSSSDFPAPPGALQRVVVAAVTALSDTDGLTLPLTSKATLLTSDPPPQSSSVARQSSCRSYCVHEKNELFLFFDDVYPGARGRRETRGAAPRGSPLATARACVSVVSRQLSRSYDERRSKFKIWIDTPVTSF</sequence>
<accession>A0A4C1UKB5</accession>
<gene>
    <name evidence="2" type="ORF">EVAR_16473_1</name>
</gene>
<reference evidence="2 3" key="1">
    <citation type="journal article" date="2019" name="Commun. Biol.">
        <title>The bagworm genome reveals a unique fibroin gene that provides high tensile strength.</title>
        <authorList>
            <person name="Kono N."/>
            <person name="Nakamura H."/>
            <person name="Ohtoshi R."/>
            <person name="Tomita M."/>
            <person name="Numata K."/>
            <person name="Arakawa K."/>
        </authorList>
    </citation>
    <scope>NUCLEOTIDE SEQUENCE [LARGE SCALE GENOMIC DNA]</scope>
</reference>
<keyword evidence="1" id="KW-0732">Signal</keyword>
<evidence type="ECO:0000256" key="1">
    <source>
        <dbReference type="SAM" id="SignalP"/>
    </source>
</evidence>
<dbReference type="Proteomes" id="UP000299102">
    <property type="component" value="Unassembled WGS sequence"/>
</dbReference>
<feature type="chain" id="PRO_5020035929" evidence="1">
    <location>
        <begin position="25"/>
        <end position="153"/>
    </location>
</feature>
<organism evidence="2 3">
    <name type="scientific">Eumeta variegata</name>
    <name type="common">Bagworm moth</name>
    <name type="synonym">Eumeta japonica</name>
    <dbReference type="NCBI Taxonomy" id="151549"/>
    <lineage>
        <taxon>Eukaryota</taxon>
        <taxon>Metazoa</taxon>
        <taxon>Ecdysozoa</taxon>
        <taxon>Arthropoda</taxon>
        <taxon>Hexapoda</taxon>
        <taxon>Insecta</taxon>
        <taxon>Pterygota</taxon>
        <taxon>Neoptera</taxon>
        <taxon>Endopterygota</taxon>
        <taxon>Lepidoptera</taxon>
        <taxon>Glossata</taxon>
        <taxon>Ditrysia</taxon>
        <taxon>Tineoidea</taxon>
        <taxon>Psychidae</taxon>
        <taxon>Oiketicinae</taxon>
        <taxon>Eumeta</taxon>
    </lineage>
</organism>